<comment type="caution">
    <text evidence="4">The sequence shown here is derived from an EMBL/GenBank/DDBJ whole genome shotgun (WGS) entry which is preliminary data.</text>
</comment>
<dbReference type="SUPFAM" id="SSF55729">
    <property type="entry name" value="Acyl-CoA N-acyltransferases (Nat)"/>
    <property type="match status" value="1"/>
</dbReference>
<dbReference type="PANTHER" id="PTHR43877">
    <property type="entry name" value="AMINOALKYLPHOSPHONATE N-ACETYLTRANSFERASE-RELATED-RELATED"/>
    <property type="match status" value="1"/>
</dbReference>
<reference evidence="5" key="1">
    <citation type="journal article" date="2019" name="Int. J. Syst. Evol. Microbiol.">
        <title>The Global Catalogue of Microorganisms (GCM) 10K type strain sequencing project: providing services to taxonomists for standard genome sequencing and annotation.</title>
        <authorList>
            <consortium name="The Broad Institute Genomics Platform"/>
            <consortium name="The Broad Institute Genome Sequencing Center for Infectious Disease"/>
            <person name="Wu L."/>
            <person name="Ma J."/>
        </authorList>
    </citation>
    <scope>NUCLEOTIDE SEQUENCE [LARGE SCALE GENOMIC DNA]</scope>
    <source>
        <strain evidence="5">JCM 3369</strain>
    </source>
</reference>
<dbReference type="Proteomes" id="UP001597327">
    <property type="component" value="Unassembled WGS sequence"/>
</dbReference>
<feature type="domain" description="N-acetyltransferase" evidence="3">
    <location>
        <begin position="10"/>
        <end position="158"/>
    </location>
</feature>
<dbReference type="InterPro" id="IPR050832">
    <property type="entry name" value="Bact_Acetyltransf"/>
</dbReference>
<dbReference type="InterPro" id="IPR016181">
    <property type="entry name" value="Acyl_CoA_acyltransferase"/>
</dbReference>
<dbReference type="InterPro" id="IPR000182">
    <property type="entry name" value="GNAT_dom"/>
</dbReference>
<organism evidence="4 5">
    <name type="scientific">Roseibium aestuarii</name>
    <dbReference type="NCBI Taxonomy" id="2600299"/>
    <lineage>
        <taxon>Bacteria</taxon>
        <taxon>Pseudomonadati</taxon>
        <taxon>Pseudomonadota</taxon>
        <taxon>Alphaproteobacteria</taxon>
        <taxon>Hyphomicrobiales</taxon>
        <taxon>Stappiaceae</taxon>
        <taxon>Roseibium</taxon>
    </lineage>
</organism>
<dbReference type="PROSITE" id="PS51186">
    <property type="entry name" value="GNAT"/>
    <property type="match status" value="1"/>
</dbReference>
<proteinExistence type="predicted"/>
<dbReference type="RefSeq" id="WP_149894278.1">
    <property type="nucleotide sequence ID" value="NZ_JBHUFA010000001.1"/>
</dbReference>
<evidence type="ECO:0000256" key="1">
    <source>
        <dbReference type="ARBA" id="ARBA00022679"/>
    </source>
</evidence>
<dbReference type="Gene3D" id="3.40.630.30">
    <property type="match status" value="1"/>
</dbReference>
<protein>
    <submittedName>
        <fullName evidence="4">GNAT family N-acetyltransferase</fullName>
        <ecNumber evidence="4">2.3.-.-</ecNumber>
    </submittedName>
</protein>
<keyword evidence="2 4" id="KW-0012">Acyltransferase</keyword>
<gene>
    <name evidence="4" type="ORF">ACFSC7_00110</name>
</gene>
<dbReference type="EMBL" id="JBHUFA010000001">
    <property type="protein sequence ID" value="MFD1693908.1"/>
    <property type="molecule type" value="Genomic_DNA"/>
</dbReference>
<sequence length="158" mass="17413">MSDARMGDRVRMEAARPEHLPEILALMAAGAVGARVGRDTTRTEDYTEAFAAMLAAPELEVWVALEPDGRVAGSFQIHFLRGLGFGGGIRAEVESVHTRADLRGQGIGSVMMAHAELRARARHACLIQLTSNRLRVDAHRFYDRLGFDQSHLGFKKML</sequence>
<dbReference type="EC" id="2.3.-.-" evidence="4"/>
<accession>A0ABW4JTA1</accession>
<keyword evidence="1 4" id="KW-0808">Transferase</keyword>
<evidence type="ECO:0000256" key="2">
    <source>
        <dbReference type="ARBA" id="ARBA00023315"/>
    </source>
</evidence>
<name>A0ABW4JTA1_9HYPH</name>
<evidence type="ECO:0000259" key="3">
    <source>
        <dbReference type="PROSITE" id="PS51186"/>
    </source>
</evidence>
<keyword evidence="5" id="KW-1185">Reference proteome</keyword>
<dbReference type="Pfam" id="PF00583">
    <property type="entry name" value="Acetyltransf_1"/>
    <property type="match status" value="1"/>
</dbReference>
<evidence type="ECO:0000313" key="5">
    <source>
        <dbReference type="Proteomes" id="UP001597327"/>
    </source>
</evidence>
<evidence type="ECO:0000313" key="4">
    <source>
        <dbReference type="EMBL" id="MFD1693908.1"/>
    </source>
</evidence>
<dbReference type="GO" id="GO:0016746">
    <property type="term" value="F:acyltransferase activity"/>
    <property type="evidence" value="ECO:0007669"/>
    <property type="project" value="UniProtKB-KW"/>
</dbReference>
<dbReference type="PANTHER" id="PTHR43877:SF2">
    <property type="entry name" value="AMINOALKYLPHOSPHONATE N-ACETYLTRANSFERASE-RELATED"/>
    <property type="match status" value="1"/>
</dbReference>
<dbReference type="CDD" id="cd04301">
    <property type="entry name" value="NAT_SF"/>
    <property type="match status" value="1"/>
</dbReference>